<name>A0A327L084_9BRAD</name>
<dbReference type="AlphaFoldDB" id="A0A327L084"/>
<organism evidence="1 2">
    <name type="scientific">Rhodoplanes roseus</name>
    <dbReference type="NCBI Taxonomy" id="29409"/>
    <lineage>
        <taxon>Bacteria</taxon>
        <taxon>Pseudomonadati</taxon>
        <taxon>Pseudomonadota</taxon>
        <taxon>Alphaproteobacteria</taxon>
        <taxon>Hyphomicrobiales</taxon>
        <taxon>Nitrobacteraceae</taxon>
        <taxon>Rhodoplanes</taxon>
    </lineage>
</organism>
<accession>A0A327L084</accession>
<reference evidence="1 2" key="1">
    <citation type="submission" date="2017-07" db="EMBL/GenBank/DDBJ databases">
        <title>Draft Genome Sequences of Select Purple Nonsulfur Bacteria.</title>
        <authorList>
            <person name="Lasarre B."/>
            <person name="Mckinlay J.B."/>
        </authorList>
    </citation>
    <scope>NUCLEOTIDE SEQUENCE [LARGE SCALE GENOMIC DNA]</scope>
    <source>
        <strain evidence="1 2">DSM 5909</strain>
    </source>
</reference>
<dbReference type="EMBL" id="NPEX01000117">
    <property type="protein sequence ID" value="RAI42922.1"/>
    <property type="molecule type" value="Genomic_DNA"/>
</dbReference>
<dbReference type="Proteomes" id="UP000249130">
    <property type="component" value="Unassembled WGS sequence"/>
</dbReference>
<gene>
    <name evidence="1" type="ORF">CH341_16950</name>
</gene>
<sequence>MGDVVRLAVVRKQIGAPAPRTCIACTEKVEATRLRCDACQNAFEARINRLVEDGAVSTTGCRHDP</sequence>
<proteinExistence type="predicted"/>
<evidence type="ECO:0000313" key="2">
    <source>
        <dbReference type="Proteomes" id="UP000249130"/>
    </source>
</evidence>
<evidence type="ECO:0000313" key="1">
    <source>
        <dbReference type="EMBL" id="RAI42922.1"/>
    </source>
</evidence>
<protein>
    <submittedName>
        <fullName evidence="1">Uncharacterized protein</fullName>
    </submittedName>
</protein>
<keyword evidence="2" id="KW-1185">Reference proteome</keyword>
<comment type="caution">
    <text evidence="1">The sequence shown here is derived from an EMBL/GenBank/DDBJ whole genome shotgun (WGS) entry which is preliminary data.</text>
</comment>